<dbReference type="PROSITE" id="PS00211">
    <property type="entry name" value="ABC_TRANSPORTER_1"/>
    <property type="match status" value="1"/>
</dbReference>
<dbReference type="Gene3D" id="3.40.50.300">
    <property type="entry name" value="P-loop containing nucleotide triphosphate hydrolases"/>
    <property type="match status" value="1"/>
</dbReference>
<gene>
    <name evidence="5" type="ORF">AALM99_06490</name>
</gene>
<dbReference type="PANTHER" id="PTHR42939:SF1">
    <property type="entry name" value="ABC TRANSPORTER ATP-BINDING PROTEIN ALBC-RELATED"/>
    <property type="match status" value="1"/>
</dbReference>
<dbReference type="InterPro" id="IPR051782">
    <property type="entry name" value="ABC_Transporter_VariousFunc"/>
</dbReference>
<evidence type="ECO:0000256" key="2">
    <source>
        <dbReference type="ARBA" id="ARBA00022741"/>
    </source>
</evidence>
<keyword evidence="1" id="KW-0813">Transport</keyword>
<protein>
    <submittedName>
        <fullName evidence="5">ABC transporter ATP-binding protein</fullName>
    </submittedName>
</protein>
<dbReference type="InterPro" id="IPR027417">
    <property type="entry name" value="P-loop_NTPase"/>
</dbReference>
<evidence type="ECO:0000313" key="5">
    <source>
        <dbReference type="EMBL" id="MEY8538086.1"/>
    </source>
</evidence>
<keyword evidence="6" id="KW-1185">Reference proteome</keyword>
<organism evidence="5 6">
    <name type="scientific">Lactococcus muris</name>
    <dbReference type="NCBI Taxonomy" id="2941330"/>
    <lineage>
        <taxon>Bacteria</taxon>
        <taxon>Bacillati</taxon>
        <taxon>Bacillota</taxon>
        <taxon>Bacilli</taxon>
        <taxon>Lactobacillales</taxon>
        <taxon>Streptococcaceae</taxon>
        <taxon>Lactococcus</taxon>
    </lineage>
</organism>
<feature type="domain" description="ABC transporter" evidence="4">
    <location>
        <begin position="1"/>
        <end position="215"/>
    </location>
</feature>
<dbReference type="SUPFAM" id="SSF52540">
    <property type="entry name" value="P-loop containing nucleoside triphosphate hydrolases"/>
    <property type="match status" value="1"/>
</dbReference>
<dbReference type="Proteomes" id="UP001565242">
    <property type="component" value="Unassembled WGS sequence"/>
</dbReference>
<comment type="caution">
    <text evidence="5">The sequence shown here is derived from an EMBL/GenBank/DDBJ whole genome shotgun (WGS) entry which is preliminary data.</text>
</comment>
<accession>A0ABV4D8K5</accession>
<dbReference type="EMBL" id="JBCLSQ010000013">
    <property type="protein sequence ID" value="MEY8538086.1"/>
    <property type="molecule type" value="Genomic_DNA"/>
</dbReference>
<dbReference type="PANTHER" id="PTHR42939">
    <property type="entry name" value="ABC TRANSPORTER ATP-BINDING PROTEIN ALBC-RELATED"/>
    <property type="match status" value="1"/>
</dbReference>
<proteinExistence type="predicted"/>
<dbReference type="GO" id="GO:0005524">
    <property type="term" value="F:ATP binding"/>
    <property type="evidence" value="ECO:0007669"/>
    <property type="project" value="UniProtKB-KW"/>
</dbReference>
<evidence type="ECO:0000313" key="6">
    <source>
        <dbReference type="Proteomes" id="UP001565242"/>
    </source>
</evidence>
<dbReference type="InterPro" id="IPR003439">
    <property type="entry name" value="ABC_transporter-like_ATP-bd"/>
</dbReference>
<sequence length="226" mass="26051">MRAEKLSKKFGDTYIFKNIDLEFKQGKIYSIFGRNGVGKTTLLNVLNGTLASDGGEIYDAEKVILLEDNELPFEFMTANEFIDTTFTFKNQKIDLQEKEKLFKQLHFQPENKIIKDFSKGMKSKLCIIIALLSKPQVLLLDEPFSDIDVVSFGEITEILKHKKKEMQIIFSTHVSKIAFELSDDIMYLKENQALFFENNFRKADELESYILKKMSSVDSNVSLLSE</sequence>
<dbReference type="RefSeq" id="WP_369918254.1">
    <property type="nucleotide sequence ID" value="NZ_JBCLSQ010000013.1"/>
</dbReference>
<dbReference type="Pfam" id="PF00005">
    <property type="entry name" value="ABC_tran"/>
    <property type="match status" value="1"/>
</dbReference>
<name>A0ABV4D8K5_9LACT</name>
<keyword evidence="3 5" id="KW-0067">ATP-binding</keyword>
<dbReference type="PROSITE" id="PS50893">
    <property type="entry name" value="ABC_TRANSPORTER_2"/>
    <property type="match status" value="1"/>
</dbReference>
<evidence type="ECO:0000256" key="3">
    <source>
        <dbReference type="ARBA" id="ARBA00022840"/>
    </source>
</evidence>
<dbReference type="InterPro" id="IPR017871">
    <property type="entry name" value="ABC_transporter-like_CS"/>
</dbReference>
<evidence type="ECO:0000256" key="1">
    <source>
        <dbReference type="ARBA" id="ARBA00022448"/>
    </source>
</evidence>
<evidence type="ECO:0000259" key="4">
    <source>
        <dbReference type="PROSITE" id="PS50893"/>
    </source>
</evidence>
<reference evidence="5 6" key="1">
    <citation type="submission" date="2024-03" db="EMBL/GenBank/DDBJ databases">
        <title>Mouse gut bacterial collection (mGBC) of GemPharmatech.</title>
        <authorList>
            <person name="He Y."/>
            <person name="Dong L."/>
            <person name="Wu D."/>
            <person name="Gao X."/>
            <person name="Lin Z."/>
        </authorList>
    </citation>
    <scope>NUCLEOTIDE SEQUENCE [LARGE SCALE GENOMIC DNA]</scope>
    <source>
        <strain evidence="5 6">20-218</strain>
    </source>
</reference>
<dbReference type="SMART" id="SM00382">
    <property type="entry name" value="AAA"/>
    <property type="match status" value="1"/>
</dbReference>
<dbReference type="InterPro" id="IPR003593">
    <property type="entry name" value="AAA+_ATPase"/>
</dbReference>
<keyword evidence="2" id="KW-0547">Nucleotide-binding</keyword>